<dbReference type="Proteomes" id="UP001270362">
    <property type="component" value="Unassembled WGS sequence"/>
</dbReference>
<reference evidence="11" key="1">
    <citation type="journal article" date="2023" name="Mol. Phylogenet. Evol.">
        <title>Genome-scale phylogeny and comparative genomics of the fungal order Sordariales.</title>
        <authorList>
            <person name="Hensen N."/>
            <person name="Bonometti L."/>
            <person name="Westerberg I."/>
            <person name="Brannstrom I.O."/>
            <person name="Guillou S."/>
            <person name="Cros-Aarteil S."/>
            <person name="Calhoun S."/>
            <person name="Haridas S."/>
            <person name="Kuo A."/>
            <person name="Mondo S."/>
            <person name="Pangilinan J."/>
            <person name="Riley R."/>
            <person name="LaButti K."/>
            <person name="Andreopoulos B."/>
            <person name="Lipzen A."/>
            <person name="Chen C."/>
            <person name="Yan M."/>
            <person name="Daum C."/>
            <person name="Ng V."/>
            <person name="Clum A."/>
            <person name="Steindorff A."/>
            <person name="Ohm R.A."/>
            <person name="Martin F."/>
            <person name="Silar P."/>
            <person name="Natvig D.O."/>
            <person name="Lalanne C."/>
            <person name="Gautier V."/>
            <person name="Ament-Velasquez S.L."/>
            <person name="Kruys A."/>
            <person name="Hutchinson M.I."/>
            <person name="Powell A.J."/>
            <person name="Barry K."/>
            <person name="Miller A.N."/>
            <person name="Grigoriev I.V."/>
            <person name="Debuchy R."/>
            <person name="Gladieux P."/>
            <person name="Hiltunen Thoren M."/>
            <person name="Johannesson H."/>
        </authorList>
    </citation>
    <scope>NUCLEOTIDE SEQUENCE</scope>
    <source>
        <strain evidence="11">CBS 314.62</strain>
    </source>
</reference>
<feature type="compositionally biased region" description="Acidic residues" evidence="9">
    <location>
        <begin position="384"/>
        <end position="405"/>
    </location>
</feature>
<keyword evidence="5" id="KW-0949">S-adenosyl-L-methionine</keyword>
<dbReference type="InterPro" id="IPR007356">
    <property type="entry name" value="tRNA_m1G_MeTrfase_euk"/>
</dbReference>
<feature type="region of interest" description="Disordered" evidence="9">
    <location>
        <begin position="1"/>
        <end position="83"/>
    </location>
</feature>
<organism evidence="11 12">
    <name type="scientific">Podospora appendiculata</name>
    <dbReference type="NCBI Taxonomy" id="314037"/>
    <lineage>
        <taxon>Eukaryota</taxon>
        <taxon>Fungi</taxon>
        <taxon>Dikarya</taxon>
        <taxon>Ascomycota</taxon>
        <taxon>Pezizomycotina</taxon>
        <taxon>Sordariomycetes</taxon>
        <taxon>Sordariomycetidae</taxon>
        <taxon>Sordariales</taxon>
        <taxon>Podosporaceae</taxon>
        <taxon>Podospora</taxon>
    </lineage>
</organism>
<evidence type="ECO:0000256" key="5">
    <source>
        <dbReference type="ARBA" id="ARBA00022691"/>
    </source>
</evidence>
<proteinExistence type="predicted"/>
<evidence type="ECO:0000313" key="11">
    <source>
        <dbReference type="EMBL" id="KAK3689632.1"/>
    </source>
</evidence>
<feature type="region of interest" description="Disordered" evidence="9">
    <location>
        <begin position="375"/>
        <end position="425"/>
    </location>
</feature>
<evidence type="ECO:0000256" key="8">
    <source>
        <dbReference type="ARBA" id="ARBA00048434"/>
    </source>
</evidence>
<feature type="region of interest" description="Disordered" evidence="9">
    <location>
        <begin position="254"/>
        <end position="276"/>
    </location>
</feature>
<evidence type="ECO:0000259" key="10">
    <source>
        <dbReference type="PROSITE" id="PS51675"/>
    </source>
</evidence>
<dbReference type="InterPro" id="IPR038459">
    <property type="entry name" value="MT_TRM10-typ_sf"/>
</dbReference>
<gene>
    <name evidence="11" type="ORF">B0T22DRAFT_461923</name>
</gene>
<name>A0AAE0XC63_9PEZI</name>
<evidence type="ECO:0000256" key="3">
    <source>
        <dbReference type="ARBA" id="ARBA00022603"/>
    </source>
</evidence>
<protein>
    <recommendedName>
        <fullName evidence="2">tRNA (guanine(9)-N1)-methyltransferase</fullName>
        <ecNumber evidence="1">2.1.1.221</ecNumber>
    </recommendedName>
    <alternativeName>
        <fullName evidence="7">tRNA methyltransferase 10</fullName>
    </alternativeName>
    <alternativeName>
        <fullName evidence="6">tRNA(m1G9)-methyltransferase</fullName>
    </alternativeName>
</protein>
<feature type="compositionally biased region" description="Low complexity" evidence="9">
    <location>
        <begin position="412"/>
        <end position="425"/>
    </location>
</feature>
<comment type="catalytic activity">
    <reaction evidence="8">
        <text>guanosine(9) in tRNA + S-adenosyl-L-methionine = N(1)-methylguanosine(9) in tRNA + S-adenosyl-L-homocysteine + H(+)</text>
        <dbReference type="Rhea" id="RHEA:43156"/>
        <dbReference type="Rhea" id="RHEA-COMP:10367"/>
        <dbReference type="Rhea" id="RHEA-COMP:10368"/>
        <dbReference type="ChEBI" id="CHEBI:15378"/>
        <dbReference type="ChEBI" id="CHEBI:57856"/>
        <dbReference type="ChEBI" id="CHEBI:59789"/>
        <dbReference type="ChEBI" id="CHEBI:73542"/>
        <dbReference type="ChEBI" id="CHEBI:74269"/>
        <dbReference type="EC" id="2.1.1.221"/>
    </reaction>
</comment>
<sequence>MADQSSQNASAPIAMNGMETNGNSSANANKRKASSELDSGRQQRLALGDDAEGLDQTTERTTDGQDEEDAVGGAAWPGAPLSKNHLKRLKKQQLYETFKEDRKLKRKDKRHDRQARKRAERDAAVAAAQAAGIDPATVLVPKEAWKSRPVPIAFIIDCDFEEYMRDPEIVSLSSQVVRSYSQNRRAKYQAHLYISSFKGKLKTRFETVLKNTHHNWKNVWVTDADFTGAAALARKTLTGSSAGEVIDIIKPSESGSSSLVRDEADSTPEAETEDADVDQSVVYLSSESPYTLERLEAGTTYVIGGLVDRNREKGLCYKRAKEHNVRTAKLPIGEYMAMQSRYVLTTNQVVEIMAKWLECGDWGKAFLDIVPKRKGGTLKTQGEGDGEGEGEGNEGADQAVEEAAGEGERSAAESVADASESVSAP</sequence>
<comment type="caution">
    <text evidence="11">The sequence shown here is derived from an EMBL/GenBank/DDBJ whole genome shotgun (WGS) entry which is preliminary data.</text>
</comment>
<feature type="compositionally biased region" description="Polar residues" evidence="9">
    <location>
        <begin position="1"/>
        <end position="10"/>
    </location>
</feature>
<feature type="region of interest" description="Disordered" evidence="9">
    <location>
        <begin position="98"/>
        <end position="121"/>
    </location>
</feature>
<dbReference type="GO" id="GO:0000049">
    <property type="term" value="F:tRNA binding"/>
    <property type="evidence" value="ECO:0007669"/>
    <property type="project" value="TreeGrafter"/>
</dbReference>
<feature type="compositionally biased region" description="Basic residues" evidence="9">
    <location>
        <begin position="104"/>
        <end position="116"/>
    </location>
</feature>
<dbReference type="Gene3D" id="3.40.1280.30">
    <property type="match status" value="1"/>
</dbReference>
<feature type="domain" description="SAM-dependent MTase TRM10-type" evidence="10">
    <location>
        <begin position="140"/>
        <end position="377"/>
    </location>
</feature>
<evidence type="ECO:0000256" key="6">
    <source>
        <dbReference type="ARBA" id="ARBA00031792"/>
    </source>
</evidence>
<dbReference type="GO" id="GO:0005634">
    <property type="term" value="C:nucleus"/>
    <property type="evidence" value="ECO:0007669"/>
    <property type="project" value="TreeGrafter"/>
</dbReference>
<keyword evidence="4" id="KW-0808">Transferase</keyword>
<evidence type="ECO:0000256" key="2">
    <source>
        <dbReference type="ARBA" id="ARBA00020451"/>
    </source>
</evidence>
<dbReference type="InterPro" id="IPR028564">
    <property type="entry name" value="MT_TRM10-typ"/>
</dbReference>
<dbReference type="AlphaFoldDB" id="A0AAE0XC63"/>
<dbReference type="GO" id="GO:0002939">
    <property type="term" value="P:tRNA N1-guanine methylation"/>
    <property type="evidence" value="ECO:0007669"/>
    <property type="project" value="TreeGrafter"/>
</dbReference>
<evidence type="ECO:0000256" key="9">
    <source>
        <dbReference type="SAM" id="MobiDB-lite"/>
    </source>
</evidence>
<dbReference type="EMBL" id="JAULSO010000002">
    <property type="protein sequence ID" value="KAK3689632.1"/>
    <property type="molecule type" value="Genomic_DNA"/>
</dbReference>
<evidence type="ECO:0000256" key="4">
    <source>
        <dbReference type="ARBA" id="ARBA00022679"/>
    </source>
</evidence>
<reference evidence="11" key="2">
    <citation type="submission" date="2023-06" db="EMBL/GenBank/DDBJ databases">
        <authorList>
            <consortium name="Lawrence Berkeley National Laboratory"/>
            <person name="Haridas S."/>
            <person name="Hensen N."/>
            <person name="Bonometti L."/>
            <person name="Westerberg I."/>
            <person name="Brannstrom I.O."/>
            <person name="Guillou S."/>
            <person name="Cros-Aarteil S."/>
            <person name="Calhoun S."/>
            <person name="Kuo A."/>
            <person name="Mondo S."/>
            <person name="Pangilinan J."/>
            <person name="Riley R."/>
            <person name="Labutti K."/>
            <person name="Andreopoulos B."/>
            <person name="Lipzen A."/>
            <person name="Chen C."/>
            <person name="Yanf M."/>
            <person name="Daum C."/>
            <person name="Ng V."/>
            <person name="Clum A."/>
            <person name="Steindorff A."/>
            <person name="Ohm R."/>
            <person name="Martin F."/>
            <person name="Silar P."/>
            <person name="Natvig D."/>
            <person name="Lalanne C."/>
            <person name="Gautier V."/>
            <person name="Ament-Velasquez S.L."/>
            <person name="Kruys A."/>
            <person name="Hutchinson M.I."/>
            <person name="Powell A.J."/>
            <person name="Barry K."/>
            <person name="Miller A.N."/>
            <person name="Grigoriev I.V."/>
            <person name="Debuchy R."/>
            <person name="Gladieux P."/>
            <person name="Thoren M.H."/>
            <person name="Johannesson H."/>
        </authorList>
    </citation>
    <scope>NUCLEOTIDE SEQUENCE</scope>
    <source>
        <strain evidence="11">CBS 314.62</strain>
    </source>
</reference>
<dbReference type="PROSITE" id="PS51675">
    <property type="entry name" value="SAM_MT_TRM10"/>
    <property type="match status" value="1"/>
</dbReference>
<keyword evidence="12" id="KW-1185">Reference proteome</keyword>
<feature type="compositionally biased region" description="Acidic residues" evidence="9">
    <location>
        <begin position="265"/>
        <end position="276"/>
    </location>
</feature>
<accession>A0AAE0XC63</accession>
<dbReference type="PANTHER" id="PTHR13563">
    <property type="entry name" value="TRNA (GUANINE-9-) METHYLTRANSFERASE"/>
    <property type="match status" value="1"/>
</dbReference>
<dbReference type="EC" id="2.1.1.221" evidence="1"/>
<keyword evidence="3" id="KW-0489">Methyltransferase</keyword>
<evidence type="ECO:0000256" key="7">
    <source>
        <dbReference type="ARBA" id="ARBA00032166"/>
    </source>
</evidence>
<dbReference type="CDD" id="cd18089">
    <property type="entry name" value="SPOUT_Trm10-like"/>
    <property type="match status" value="1"/>
</dbReference>
<evidence type="ECO:0000256" key="1">
    <source>
        <dbReference type="ARBA" id="ARBA00012797"/>
    </source>
</evidence>
<dbReference type="PANTHER" id="PTHR13563:SF13">
    <property type="entry name" value="TRNA METHYLTRANSFERASE 10 HOMOLOG A"/>
    <property type="match status" value="1"/>
</dbReference>
<evidence type="ECO:0000313" key="12">
    <source>
        <dbReference type="Proteomes" id="UP001270362"/>
    </source>
</evidence>
<dbReference type="GO" id="GO:0052905">
    <property type="term" value="F:tRNA (guanosine(9)-N1)-methyltransferase activity"/>
    <property type="evidence" value="ECO:0007669"/>
    <property type="project" value="UniProtKB-EC"/>
</dbReference>